<dbReference type="Pfam" id="PF04976">
    <property type="entry name" value="DmsC"/>
    <property type="match status" value="1"/>
</dbReference>
<keyword evidence="1" id="KW-0472">Membrane</keyword>
<evidence type="ECO:0000313" key="2">
    <source>
        <dbReference type="EMBL" id="CAE10493.1"/>
    </source>
</evidence>
<feature type="transmembrane region" description="Helical" evidence="1">
    <location>
        <begin position="46"/>
        <end position="67"/>
    </location>
</feature>
<dbReference type="PANTHER" id="PTHR38095">
    <property type="entry name" value="ANAEROBIC DIMETHYL SULFOXIDE REDUCTASE CHAIN YNFH"/>
    <property type="match status" value="1"/>
</dbReference>
<accession>Q7MRE0</accession>
<dbReference type="GO" id="GO:0019645">
    <property type="term" value="P:anaerobic electron transport chain"/>
    <property type="evidence" value="ECO:0007669"/>
    <property type="project" value="InterPro"/>
</dbReference>
<feature type="transmembrane region" description="Helical" evidence="1">
    <location>
        <begin position="119"/>
        <end position="137"/>
    </location>
</feature>
<dbReference type="KEGG" id="wsu:WS1432"/>
<feature type="transmembrane region" description="Helical" evidence="1">
    <location>
        <begin position="222"/>
        <end position="243"/>
    </location>
</feature>
<dbReference type="AlphaFoldDB" id="Q7MRE0"/>
<organism evidence="3">
    <name type="scientific">Wolinella succinogenes (strain ATCC 29543 / DSM 1740 / CCUG 13145 / JCM 31913 / LMG 7466 / NCTC 11488 / FDC 602W)</name>
    <name type="common">Vibrio succinogenes</name>
    <dbReference type="NCBI Taxonomy" id="273121"/>
    <lineage>
        <taxon>Bacteria</taxon>
        <taxon>Pseudomonadati</taxon>
        <taxon>Campylobacterota</taxon>
        <taxon>Epsilonproteobacteria</taxon>
        <taxon>Campylobacterales</taxon>
        <taxon>Helicobacteraceae</taxon>
        <taxon>Wolinella</taxon>
    </lineage>
</organism>
<dbReference type="HOGENOM" id="CLU_1008066_0_0_7"/>
<dbReference type="GO" id="GO:0009390">
    <property type="term" value="C:dimethyl sulfoxide reductase complex"/>
    <property type="evidence" value="ECO:0007669"/>
    <property type="project" value="TreeGrafter"/>
</dbReference>
<dbReference type="RefSeq" id="WP_011139278.1">
    <property type="nucleotide sequence ID" value="NC_005090.1"/>
</dbReference>
<dbReference type="EMBL" id="BX571660">
    <property type="protein sequence ID" value="CAE10493.1"/>
    <property type="molecule type" value="Genomic_DNA"/>
</dbReference>
<feature type="transmembrane region" description="Helical" evidence="1">
    <location>
        <begin position="149"/>
        <end position="168"/>
    </location>
</feature>
<sequence>MTLSNLILGELPLVLFTVMTQAVVGFSFVYALSTRAKTSTLASRKRFGLTFLFLLAIALLPSLFHLGDPTHAPYLLMRLGAFESGGAWHIAWLPNEILGVGVLFALGIWLFYTGTLLALYLLPLAGIVTLFFMSGIYGSMQNTVLTWNFSLTLWLFGSSALFLGGLLYRILHDLTHEDRLGAFLFSLIGFALLCLSLAFYTLHVGQSQIEGIGSAYTLLGEHYALFLGTGVILSVLALLLWFLKDFSTLPFGSPRSIGAIALLFGLLGVFSTRVLFYGLIHTHLWLG</sequence>
<keyword evidence="3" id="KW-1185">Reference proteome</keyword>
<evidence type="ECO:0000256" key="1">
    <source>
        <dbReference type="SAM" id="Phobius"/>
    </source>
</evidence>
<feature type="transmembrane region" description="Helical" evidence="1">
    <location>
        <begin position="87"/>
        <end position="112"/>
    </location>
</feature>
<dbReference type="GO" id="GO:0009389">
    <property type="term" value="F:dimethyl sulfoxide reductase activity"/>
    <property type="evidence" value="ECO:0007669"/>
    <property type="project" value="TreeGrafter"/>
</dbReference>
<dbReference type="GO" id="GO:0005886">
    <property type="term" value="C:plasma membrane"/>
    <property type="evidence" value="ECO:0007669"/>
    <property type="project" value="TreeGrafter"/>
</dbReference>
<dbReference type="eggNOG" id="COG3302">
    <property type="taxonomic scope" value="Bacteria"/>
</dbReference>
<evidence type="ECO:0000313" key="3">
    <source>
        <dbReference type="Proteomes" id="UP000000422"/>
    </source>
</evidence>
<reference evidence="2 3" key="1">
    <citation type="journal article" date="2003" name="Proc. Natl. Acad. Sci. U.S.A.">
        <title>Complete genome sequence and analysis of Wolinella succinogenes.</title>
        <authorList>
            <person name="Baar C."/>
            <person name="Eppinger M."/>
            <person name="Raddatz G."/>
            <person name="Simon JM."/>
            <person name="Lanz C."/>
            <person name="Klimmek O."/>
            <person name="Nandakumar R."/>
            <person name="Gross R."/>
            <person name="Rosinus A."/>
            <person name="Keller H."/>
            <person name="Jagtap P."/>
            <person name="Linke B."/>
            <person name="Meyer F."/>
            <person name="Lederer H."/>
            <person name="Schuster S.C."/>
        </authorList>
    </citation>
    <scope>NUCLEOTIDE SEQUENCE [LARGE SCALE GENOMIC DNA]</scope>
    <source>
        <strain evidence="3">ATCC 29543 / DSM 1740 / CCUG 13145 / JCM 31913 / LMG 7466 / NCTC 11488 / FDC 602W</strain>
    </source>
</reference>
<keyword evidence="1" id="KW-1133">Transmembrane helix</keyword>
<dbReference type="InterPro" id="IPR007059">
    <property type="entry name" value="DmsC"/>
</dbReference>
<proteinExistence type="predicted"/>
<feature type="transmembrane region" description="Helical" evidence="1">
    <location>
        <begin position="255"/>
        <end position="280"/>
    </location>
</feature>
<dbReference type="PANTHER" id="PTHR38095:SF2">
    <property type="entry name" value="ANAEROBIC DIMETHYL SULFOXIDE REDUCTASE CHAIN C"/>
    <property type="match status" value="1"/>
</dbReference>
<name>Q7MRE0_WOLSU</name>
<dbReference type="STRING" id="273121.WS1432"/>
<gene>
    <name evidence="2" type="primary">mraY</name>
    <name evidence="2" type="ordered locus">WS1432</name>
</gene>
<keyword evidence="1" id="KW-0812">Transmembrane</keyword>
<dbReference type="Proteomes" id="UP000000422">
    <property type="component" value="Chromosome"/>
</dbReference>
<protein>
    <submittedName>
        <fullName evidence="2">Uncharacterized protein</fullName>
    </submittedName>
</protein>
<feature type="transmembrane region" description="Helical" evidence="1">
    <location>
        <begin position="12"/>
        <end position="34"/>
    </location>
</feature>
<feature type="transmembrane region" description="Helical" evidence="1">
    <location>
        <begin position="180"/>
        <end position="202"/>
    </location>
</feature>